<feature type="domain" description="CCHC-type" evidence="10">
    <location>
        <begin position="1016"/>
        <end position="1030"/>
    </location>
</feature>
<reference evidence="14 15" key="1">
    <citation type="submission" date="2022-01" db="EMBL/GenBank/DDBJ databases">
        <title>A chromosomal length assembly of Cordylochernes scorpioides.</title>
        <authorList>
            <person name="Zeh D."/>
            <person name="Zeh J."/>
        </authorList>
    </citation>
    <scope>NUCLEOTIDE SEQUENCE [LARGE SCALE GENOMIC DNA]</scope>
    <source>
        <strain evidence="14">IN4F17</strain>
        <tissue evidence="14">Whole Body</tissue>
    </source>
</reference>
<dbReference type="SMART" id="SM00343">
    <property type="entry name" value="ZnF_C2HC"/>
    <property type="match status" value="3"/>
</dbReference>
<proteinExistence type="predicted"/>
<feature type="domain" description="Peptidase A2" evidence="11">
    <location>
        <begin position="1099"/>
        <end position="1176"/>
    </location>
</feature>
<evidence type="ECO:0000256" key="1">
    <source>
        <dbReference type="ARBA" id="ARBA00012493"/>
    </source>
</evidence>
<feature type="region of interest" description="Disordered" evidence="9">
    <location>
        <begin position="5506"/>
        <end position="5528"/>
    </location>
</feature>
<dbReference type="Gene3D" id="3.10.10.10">
    <property type="entry name" value="HIV Type 1 Reverse Transcriptase, subunit A, domain 1"/>
    <property type="match status" value="2"/>
</dbReference>
<dbReference type="PANTHER" id="PTHR37984:SF5">
    <property type="entry name" value="PROTEIN NYNRIN-LIKE"/>
    <property type="match status" value="1"/>
</dbReference>
<dbReference type="PROSITE" id="PS50175">
    <property type="entry name" value="ASP_PROT_RETROV"/>
    <property type="match status" value="1"/>
</dbReference>
<feature type="region of interest" description="Disordered" evidence="9">
    <location>
        <begin position="2190"/>
        <end position="2217"/>
    </location>
</feature>
<dbReference type="Pfam" id="PF03732">
    <property type="entry name" value="Retrotrans_gag"/>
    <property type="match status" value="1"/>
</dbReference>
<dbReference type="PROSITE" id="PS50994">
    <property type="entry name" value="INTEGRASE"/>
    <property type="match status" value="2"/>
</dbReference>
<dbReference type="Pfam" id="PF01498">
    <property type="entry name" value="HTH_Tnp_Tc3_2"/>
    <property type="match status" value="1"/>
</dbReference>
<feature type="compositionally biased region" description="Polar residues" evidence="9">
    <location>
        <begin position="5506"/>
        <end position="5526"/>
    </location>
</feature>
<dbReference type="Gene3D" id="3.30.70.270">
    <property type="match status" value="4"/>
</dbReference>
<dbReference type="CDD" id="cd09274">
    <property type="entry name" value="RNase_HI_RT_Ty3"/>
    <property type="match status" value="2"/>
</dbReference>
<feature type="domain" description="Integrase catalytic" evidence="13">
    <location>
        <begin position="4615"/>
        <end position="4760"/>
    </location>
</feature>
<feature type="compositionally biased region" description="Low complexity" evidence="9">
    <location>
        <begin position="526"/>
        <end position="540"/>
    </location>
</feature>
<feature type="region of interest" description="Disordered" evidence="9">
    <location>
        <begin position="5547"/>
        <end position="5567"/>
    </location>
</feature>
<evidence type="ECO:0000256" key="4">
    <source>
        <dbReference type="ARBA" id="ARBA00022722"/>
    </source>
</evidence>
<feature type="compositionally biased region" description="Basic and acidic residues" evidence="9">
    <location>
        <begin position="511"/>
        <end position="522"/>
    </location>
</feature>
<keyword evidence="15" id="KW-1185">Reference proteome</keyword>
<feature type="compositionally biased region" description="Polar residues" evidence="9">
    <location>
        <begin position="4948"/>
        <end position="4959"/>
    </location>
</feature>
<feature type="compositionally biased region" description="Polar residues" evidence="9">
    <location>
        <begin position="996"/>
        <end position="1006"/>
    </location>
</feature>
<evidence type="ECO:0000313" key="14">
    <source>
        <dbReference type="EMBL" id="UYV63610.1"/>
    </source>
</evidence>
<sequence>MPGHRKRRQFKQTDAFTRGMVIGLKGQVATCTAILQHVQDTLDHSISTRTISRRLVANGLHSCRPLRRLPLTPPNRRQRLEWCRARSTWMTEWHRVVFSDESRFCLSSDSRRVRVWRRRGERSNPAAIVERPTVRQCGIMVWGAIAYDSRSPLLRIQGTMTAQRYVDDVLRPVTLPYLQGVPNALYQQDNARPHTARISQQALQDVQMLPWPPYSPDLSPIEHVWDIIGRRLHALPQPRSEDELWQMVEREWRAIPQDAIRTLIDSLPRRVAACIAVRDLEVMPSQTEWILMAVNRSDGVYEVKWTKPPKKHAVTQLKNNKQQQALCKSRSAAATFDQCCFGEWRSDLSPLDYIKALEVELGKSSVFQIMKMSGQVLVGLASVNMAELLVEEGLTIRTTHLKAFPYKKRAEKITIGNVPIAIRDEDVVAALRPYCRVVSLNHEVVTSGGYTWTTGNREAFVLLNEGRKLHQLPAKLVIVSKGESTPAYITYGIECGKCHRKGHRRASCPLKAHESRPAHLQDTRSGPESPSSQPTTSTNSAERSSDTAAANYSVPPQMTPSAEPFVSVPSLPAPSSTAAVPTEVSSKETHSKNAPTIQSTIPQLQEKQPLQTTLQQVEELFESLNANTMLEPLYGNFYREEIEDAVVSPSNREDILEYLTPEQRSALKLFLDMAIAHVGEMSNLRETLFDFRTECDIIPDDPQMVETRSGKMQDPAQERIKVEESAKPQPGATIGRDASSDPVVLNPNIDIPKYDGTEDPRPWIESLEEIGFLYHWADYIISRYAAMNMIGSAKTWLNLHKVSFTSWENFKSRLIEDFASDANKEEMRMRLNRIQQWNEPAIRFAEDILVLCNKVDPQMEEETKINWVIGGLKKEYSFALHLNPPKNTNELLEICKKLDLFEKNYQERAEKSKALYNGPRSPRPHYQEQWKNATSFRRPYQNTSKPQAPAPRYYQNTSKPQAPTPRYYQNKPLPQVSAPRRSYTPNPEPKPVYPSKTYNKNPNSNRNRTEDGRPICFKCNKPGHVARYCRVRFVRIVEEDPIVTQDKVEEEIRMDNGTQKSRPLLYSDSVNQSKSTINGIKKLDPKYKMNINVDIIGICEALIDTGADLSVVDLSTALNTGLEIINPDKMCSGPDGKELDIVGNIILNIKFDDKTITHQFVIMRTHLRIFILGRDFLKKMNAKIDCQREIIKYDLTENRDIIKYQQKKIKSAKDAIIPELSIKLINAFVEAEDGEYIIEENHKMFQANGLRLARSLINVVNKETYIWITNPYPRPLKILKNQTLCFGSQPAEVNLMEESEQKEHEEPQFQINENLAYTEKEQLKQVLERYEDLFSSGLGRSNLAKHRIDTEGAKPIKHKPYRVSAKEREIIKEQIDEMLRDGIIRPSSSPWSFPVILVKKRDGKYRFCVDYRKLNDVTVKDVYPIPRIDEVLDTLQGSKYFSAIDLKSGYWQVEVEEKDKEKTAFTTAHGLYEFNVMPFGLCNAPATFERNMENMLARIFQTHLKRIEAVLKCFREANLKLNNKKCQFAFEELEILGHITNQHGIKPAEHNIKAIRDFPRPKKIKEVQSFLGMCSYYRKFIKGFSKIADPLTSLIKKNVPFTWTENQEKAFQTLKVALINPPILGHFDPNAITYIHTDASNIGLGATLVQKFGDKEKVISYLSRTLSKPEQNYSTTEKECLAVVWSMSKLRPYLYGRHFKIVTDHHALCWLKNLKDPTGRLARWALKIQEYNFEIIHKSGKKHLDADGLSRGPLPENEWDEDYERLFLNQIIDEKDDFIENIKENLSENKRSITQNFKEENGCLYKKNPNPEGRAWLLVVPKKRRKEVMSEYHNHMLNGHLGVARTTYRLKNKYYWPSMLKDVSEFVKTCHLCQSRKGSNHLPSGLLQPIPPANYPFERIGIDFVGPLPSTKRRRKWIIVLTDYYTKYAETKAVSEATVKEVSTFLIEHIILRHGAPRFLISDRGSQFTSNLMKEVMKMCKVKHCFTTSYHPQTNGLTERLNRTLINMISMYVNTDQKNWDEILPFITHAYNTTIQETTGYSPFFLLFGREPMSLLDDDNIPTDSNMDDYDEYIENYLDKIARTRQVVINNTEKTQERMKRNYDKKHNEKIYEPGHLVAVWTPVRKIGKCEKLLRKYFGPYRILKKLSNVNYLIEPKDNPGQDPLIVHVSRLKPYFERIDEASLRRAGLTSSNKANNSRWRDKMMASSSSATSERGHLKRRQKFRAKEAASNLQPPGQLLSPLRTSPERCTKTLQKQAEFRAKSAAGQVDQCAYLEFSPEFGQAQYFLALEAKLGKGCVYQLGKMEGHILVSLSSVKLAERLIEERLEIQSANLRAFPLRKKAERIALGNVLFFITDADLIAALRPYGRVTSIVQQMMELENSCWTDTRREAFITLHDGVRLSQIPARLDIKAKGMISPVYVSYGIRCSLCHRQGHKRANCPQKTGMTEDKLLFPERTPVTRPIAWRKPLDSSFQASPAAAPTSAAEIPPPPTATAVAVPPPSDEDERTNVDSSPPNNTQELPLSQDKRNLAQKQMDALMKNAKASEAIASVQKGALATPCIKSYLAPETLLDILNELPSCNLNTRGFAALRRRIQLCCFLKEHEIDICSLQETNVMSLDDVGDLCQGYSAVAAPATTTVGSGLTCVFAAGVVVHRQQILWPGKVAVIDLTVRGYSMTCVNAHVSHAPEERCRQLQIIAALAREEGAWILGDLNISEESAKDLASGSAESLAELLDQTDLVDVATFFDAALEHTRVATIGSRVDARRLDRILLPSGFCDRVTQYQTVDYAYSDHRAVLIQVGDPAPTRLPCIGKPLRIKANLVAEIRSLAPAVAESGGGYIERASLFLRRRLEDDTARSDYPSLSDLGRSLRAKRRSPSTFTDDDGNAISGGQLRRFLLERLSSRFTQAPSSEEAIADFLAEVTPLEFDEWDQLFLTDISRDQIAAAIHRLPNGRASGWDGLACEFVKAFEDFFAEVLWQVFEASRLRGALPPSSRRSKVILLPKVHGGPGLQAFRPISLPTTDYRVLSGVLMARLRRHLPDLVPQCQTYAVPGRSSSWNIARVSDEAAGASRHDTPLAVISLDLKSAFDTLSRSYLFALLEKLGLPSTFLGWIAVLYGEADASIRVGDVYTKAFPLLNGVRQGCRLSAALFSIGVGPLLCRLERTLGRGNVVAYADDIVLFIRDDAQFELVPLIFEEFRMSSGVAVNFKKSCGLWCGSWKHRTDSPLGISWTSESLTVLGCTITTRNTVASQASHLMGLLERAIARWSPFTRGLSLVGRARAANSLVLGSIMHHLHGHLPPETTIGRLQARLARFVWGTSRVSWLPGRILARPVSDGGVGLLDIAGQLRLACLKGVQASLRGAANGYSWLVRSLTVLELDHRVLHPASLRSLRLRGDNRFLRPPDLLAPERWLQATVGDFSDGAPELARSTRTALLDAQHLGAFCQRLLRENASSSYHAEYEAETIVLRGSATPITRLPSQRARRALDSARLQAFPTAELAARWTLTVDVPRSIPWADLRRNCFSGNDADVSLRLALHALPHPDHPASRRANCAACGSSDGSLAHRYWSCRAVRPLLREVLASCEMPLDLQAWLFGVGLHPEAVKLTSVAKAAIYEYHLGVEVAFIWEVELKASIGKWNKEVKALLMFEALSPRVRASIEEMGIKNDSSVESIIEKLGILFPEKTRGFRECLKELEGLKQRVGETPNVFRERFMATRRDIDFDLDSSLVFNIFVDNVLDKYKEPVVRSGVSCIDEAVRIMAMEDGVENRCHFKQRACAADIEEVSSLKGRLDTLNAVVGKTKHESEKCINDLKEEIERLTKLLSENGAYCQVLQGERSFKLLNSGKTASACSSWQKSATGIRPIAKIVNVRSNRDPVGTLPIVRVSINGNTWHLLYDTGSQVSIMDSERCNVLNEDWDEAINNLKIVSVTGHVQTLTKVKTCRVNTDKGVELGDISFWLMPLEDKGYDGILGIKEIRRLNIYLPPVWEECNVMSAATEDWQLVDIGQVNGKHQQLVRDILQQRSDMFVENVAALKAAKVPPIKIDVDINDVTFRRQYPIPYSLLEPYKVFLDKFLESGIIKRSRSDWNSPVHLVKKPDGSLRFVLDLRQVNDKLRNQDYPMIRIDTAMAAVGGAKYFSTLDLASGYYQLKLDSNVTKCFAFQTPFGKFEMSRLPQGCKISSNVFQREMHRILSGLLGKNCQCFIDDVLIYSESLEQHLADLTEVLDRLRKYGLQVRPSKCQLFQEEVTFLGHRVDKDGIHPKENNIEKIKNMSPPKTVSGVRRFLGAVGFYRKFIAGFSEIAAPLYELTKKGTRYEWNEAAQRAYDKLKTCLSSAPILIHPDYREKFLIFTDASDIGCGGMLSQLKNGTPQPISFYSHKFRGAELNYSTIEKECLAIIMAIEQFDYYIYGQQVEIYCDHKPLQYLKSLENKNRRLMKWALMLQDRELTFFHVKGKENAMADWLSRDTYNTEVAVVDVYGGVTTIPNYEKSMLNCPVWKNIYKRALSTDSEVEEGDGTYFISKSTRYLVKVSPDSRPTRKGRMVKQIVIPPVLRDTILERCHDSPIGGHLSVEKTLYAVLSHYYWKGAMSDVRRYVKTCPVCAENNGRLKKAPNMPIQPANYPFERLCVDFVGPLTLSRNRNRYLLVFIDAFTRYAEVIPIVNRYGTCKEILSDRGAAFESDLFREICKLYSIKKLSTTSYRPTCNSIVERVNGTICSILRHYANSRNWEDNLGAAVAAYNNAVHSALGESPHYMLFGYDAVNHEVSDKDVSEFRKPSLAERLKEMQDARETVRKFLSENYDERVKKYKTQTVRTFETGDLVLLAVPKGKGSSKFSAKFYGPFRVVAKVSEVNFRVRGVNLHDEQVVHIDRMKAFRGMRHRKPTAAKRECYPWRRMIPLAREGGSACRISPRREMSTPPLETKTVPDQEKGDSHDEPTVVDGAKQHTTKYPPSTGNNTLRSTRRLQETAHYGVVTPSFYKKQYTTEYPPFTGNSTLRCSYSLVLQETIHYEVPAVYREQHTTGTAHYGVVTPSFYRKQYTTEYPPSTGNSTLRCRYSLVLQETIHYGVPAVYRKQYTTEYPPSIGNSTLWCRYSLVLQETIHYGVPAVYRKQHTTEYPPSIGNSTLWKQYTTEYPPSTGNSTLRCRYSLVLQETIYYEVPAVYRKQYTTEYPPSTGNSTLRCSYSLVLQETIHYGVPAVYREQHITETAHYGVDIPSFYRKQYTTKYPPSTGNNILRSTRRLQGTAHYGVDIPSFYRKQYTTKYPPSTGNNILRSTRRLQETAHYGVDIPSFYRKQYTTEYPPSTGNSTLRSTRRLQETIHYGVPAVYREQHTTGTAHYGVDIPSFYRKQYTTKYPPSTGNSTLRCRYSLVLKETIHYGVPAVYREQHTTGTAHYGVDIPSFYRKQYTTKYPPSTGNSTLRCRYSLVLKETIHYGVPAVYREQHTTETAHYGVDTPSFYRKQYTTEYPPSTGNSTLRCRYSLVLKETIHYGVPAVYRKQYTTEYPPSTGNSTLRKQYTTEYPPSTGNNTLRRTRRLQETIHYGVDISNKQQQHTTEYPPSTGNNTLRSTRRLQETIHYGVDIPNKQQQHNPSLTTPRNNPRTGAPSG</sequence>
<dbReference type="InterPro" id="IPR043128">
    <property type="entry name" value="Rev_trsase/Diguanyl_cyclase"/>
</dbReference>
<feature type="compositionally biased region" description="Polar residues" evidence="9">
    <location>
        <begin position="936"/>
        <end position="946"/>
    </location>
</feature>
<evidence type="ECO:0000256" key="3">
    <source>
        <dbReference type="ARBA" id="ARBA00022695"/>
    </source>
</evidence>
<organism evidence="14 15">
    <name type="scientific">Cordylochernes scorpioides</name>
    <dbReference type="NCBI Taxonomy" id="51811"/>
    <lineage>
        <taxon>Eukaryota</taxon>
        <taxon>Metazoa</taxon>
        <taxon>Ecdysozoa</taxon>
        <taxon>Arthropoda</taxon>
        <taxon>Chelicerata</taxon>
        <taxon>Arachnida</taxon>
        <taxon>Pseudoscorpiones</taxon>
        <taxon>Cheliferoidea</taxon>
        <taxon>Chernetidae</taxon>
        <taxon>Cordylochernes</taxon>
    </lineage>
</organism>
<evidence type="ECO:0000256" key="6">
    <source>
        <dbReference type="ARBA" id="ARBA00022801"/>
    </source>
</evidence>
<feature type="domain" description="Reverse transcriptase" evidence="12">
    <location>
        <begin position="4076"/>
        <end position="4255"/>
    </location>
</feature>
<dbReference type="Proteomes" id="UP001235939">
    <property type="component" value="Chromosome 02"/>
</dbReference>
<dbReference type="Gene3D" id="1.10.340.70">
    <property type="match status" value="2"/>
</dbReference>
<dbReference type="InterPro" id="IPR001969">
    <property type="entry name" value="Aspartic_peptidase_AS"/>
</dbReference>
<dbReference type="InterPro" id="IPR018061">
    <property type="entry name" value="Retropepsins"/>
</dbReference>
<dbReference type="InterPro" id="IPR041373">
    <property type="entry name" value="RT_RNaseH"/>
</dbReference>
<evidence type="ECO:0000259" key="12">
    <source>
        <dbReference type="PROSITE" id="PS50878"/>
    </source>
</evidence>
<dbReference type="Gene3D" id="2.40.70.10">
    <property type="entry name" value="Acid Proteases"/>
    <property type="match status" value="2"/>
</dbReference>
<evidence type="ECO:0000256" key="5">
    <source>
        <dbReference type="ARBA" id="ARBA00022759"/>
    </source>
</evidence>
<accession>A0ABY6K4U4</accession>
<evidence type="ECO:0000256" key="7">
    <source>
        <dbReference type="ARBA" id="ARBA00022918"/>
    </source>
</evidence>
<dbReference type="PANTHER" id="PTHR37984">
    <property type="entry name" value="PROTEIN CBG26694"/>
    <property type="match status" value="1"/>
</dbReference>
<feature type="domain" description="Reverse transcriptase" evidence="12">
    <location>
        <begin position="2984"/>
        <end position="3244"/>
    </location>
</feature>
<dbReference type="InterPro" id="IPR012337">
    <property type="entry name" value="RNaseH-like_sf"/>
</dbReference>
<dbReference type="InterPro" id="IPR038717">
    <property type="entry name" value="Tc1-like_DDE_dom"/>
</dbReference>
<dbReference type="Pfam" id="PF17921">
    <property type="entry name" value="Integrase_H2C2"/>
    <property type="match status" value="2"/>
</dbReference>
<feature type="compositionally biased region" description="Polar residues" evidence="9">
    <location>
        <begin position="546"/>
        <end position="560"/>
    </location>
</feature>
<feature type="domain" description="Integrase catalytic" evidence="13">
    <location>
        <begin position="1892"/>
        <end position="2051"/>
    </location>
</feature>
<dbReference type="InterPro" id="IPR001584">
    <property type="entry name" value="Integrase_cat-core"/>
</dbReference>
<feature type="compositionally biased region" description="Polar residues" evidence="9">
    <location>
        <begin position="2511"/>
        <end position="2523"/>
    </location>
</feature>
<dbReference type="InterPro" id="IPR001878">
    <property type="entry name" value="Znf_CCHC"/>
</dbReference>
<evidence type="ECO:0000256" key="9">
    <source>
        <dbReference type="SAM" id="MobiDB-lite"/>
    </source>
</evidence>
<keyword evidence="8" id="KW-0863">Zinc-finger</keyword>
<dbReference type="InterPro" id="IPR036691">
    <property type="entry name" value="Endo/exonu/phosph_ase_sf"/>
</dbReference>
<feature type="compositionally biased region" description="Polar residues" evidence="9">
    <location>
        <begin position="5584"/>
        <end position="5601"/>
    </location>
</feature>
<dbReference type="Pfam" id="PF00665">
    <property type="entry name" value="rve"/>
    <property type="match status" value="1"/>
</dbReference>
<dbReference type="EC" id="2.7.7.49" evidence="1"/>
<dbReference type="PROSITE" id="PS00141">
    <property type="entry name" value="ASP_PROTEASE"/>
    <property type="match status" value="1"/>
</dbReference>
<dbReference type="CDD" id="cd01647">
    <property type="entry name" value="RT_LTR"/>
    <property type="match status" value="2"/>
</dbReference>
<dbReference type="InterPro" id="IPR041588">
    <property type="entry name" value="Integrase_H2C2"/>
</dbReference>
<dbReference type="CDD" id="cd01650">
    <property type="entry name" value="RT_nLTR_like"/>
    <property type="match status" value="1"/>
</dbReference>
<dbReference type="InterPro" id="IPR005162">
    <property type="entry name" value="Retrotrans_gag_dom"/>
</dbReference>
<dbReference type="InterPro" id="IPR002492">
    <property type="entry name" value="Transposase_Tc1-like"/>
</dbReference>
<dbReference type="CDD" id="cd00303">
    <property type="entry name" value="retropepsin_like"/>
    <property type="match status" value="1"/>
</dbReference>
<keyword evidence="6" id="KW-0378">Hydrolase</keyword>
<dbReference type="InterPro" id="IPR021109">
    <property type="entry name" value="Peptidase_aspartic_dom_sf"/>
</dbReference>
<dbReference type="Gene3D" id="3.30.420.10">
    <property type="entry name" value="Ribonuclease H-like superfamily/Ribonuclease H"/>
    <property type="match status" value="3"/>
</dbReference>
<dbReference type="Pfam" id="PF00077">
    <property type="entry name" value="RVP"/>
    <property type="match status" value="1"/>
</dbReference>
<feature type="region of interest" description="Disordered" evidence="9">
    <location>
        <begin position="707"/>
        <end position="751"/>
    </location>
</feature>
<gene>
    <name evidence="14" type="ORF">LAZ67_2004962</name>
</gene>
<dbReference type="InterPro" id="IPR001995">
    <property type="entry name" value="Peptidase_A2_cat"/>
</dbReference>
<keyword evidence="8" id="KW-0862">Zinc</keyword>
<dbReference type="Pfam" id="PF17917">
    <property type="entry name" value="RT_RNaseH"/>
    <property type="match status" value="2"/>
</dbReference>
<feature type="region of interest" description="Disordered" evidence="9">
    <location>
        <begin position="5580"/>
        <end position="5607"/>
    </location>
</feature>
<evidence type="ECO:0000313" key="15">
    <source>
        <dbReference type="Proteomes" id="UP001235939"/>
    </source>
</evidence>
<feature type="compositionally biased region" description="Basic and acidic residues" evidence="9">
    <location>
        <begin position="4924"/>
        <end position="4937"/>
    </location>
</feature>
<dbReference type="InterPro" id="IPR036397">
    <property type="entry name" value="RNaseH_sf"/>
</dbReference>
<dbReference type="PROSITE" id="PS50158">
    <property type="entry name" value="ZF_CCHC"/>
    <property type="match status" value="1"/>
</dbReference>
<dbReference type="Gene3D" id="3.10.20.370">
    <property type="match status" value="2"/>
</dbReference>
<feature type="compositionally biased region" description="Low complexity" evidence="9">
    <location>
        <begin position="2476"/>
        <end position="2487"/>
    </location>
</feature>
<dbReference type="SUPFAM" id="SSF53098">
    <property type="entry name" value="Ribonuclease H-like"/>
    <property type="match status" value="2"/>
</dbReference>
<dbReference type="Pfam" id="PF22938">
    <property type="entry name" value="Integrase_p58_C"/>
    <property type="match status" value="2"/>
</dbReference>
<keyword evidence="5" id="KW-0255">Endonuclease</keyword>
<feature type="region of interest" description="Disordered" evidence="9">
    <location>
        <begin position="508"/>
        <end position="595"/>
    </location>
</feature>
<dbReference type="Pfam" id="PF13358">
    <property type="entry name" value="DDE_3"/>
    <property type="match status" value="1"/>
</dbReference>
<dbReference type="InterPro" id="IPR000477">
    <property type="entry name" value="RT_dom"/>
</dbReference>
<keyword evidence="4" id="KW-0540">Nuclease</keyword>
<keyword evidence="7" id="KW-0695">RNA-directed DNA polymerase</keyword>
<dbReference type="SUPFAM" id="SSF50630">
    <property type="entry name" value="Acid proteases"/>
    <property type="match status" value="2"/>
</dbReference>
<feature type="region of interest" description="Disordered" evidence="9">
    <location>
        <begin position="4909"/>
        <end position="4959"/>
    </location>
</feature>
<dbReference type="SUPFAM" id="SSF56219">
    <property type="entry name" value="DNase I-like"/>
    <property type="match status" value="1"/>
</dbReference>
<keyword evidence="2" id="KW-0808">Transferase</keyword>
<evidence type="ECO:0000259" key="13">
    <source>
        <dbReference type="PROSITE" id="PS50994"/>
    </source>
</evidence>
<feature type="region of interest" description="Disordered" evidence="9">
    <location>
        <begin position="936"/>
        <end position="1012"/>
    </location>
</feature>
<evidence type="ECO:0000259" key="10">
    <source>
        <dbReference type="PROSITE" id="PS50158"/>
    </source>
</evidence>
<evidence type="ECO:0000256" key="2">
    <source>
        <dbReference type="ARBA" id="ARBA00022679"/>
    </source>
</evidence>
<keyword evidence="8" id="KW-0479">Metal-binding</keyword>
<feature type="region of interest" description="Disordered" evidence="9">
    <location>
        <begin position="2464"/>
        <end position="2527"/>
    </location>
</feature>
<dbReference type="PROSITE" id="PS50878">
    <property type="entry name" value="RT_POL"/>
    <property type="match status" value="2"/>
</dbReference>
<dbReference type="InterPro" id="IPR043502">
    <property type="entry name" value="DNA/RNA_pol_sf"/>
</dbReference>
<dbReference type="InterPro" id="IPR054465">
    <property type="entry name" value="Integrase_p58-like_C"/>
</dbReference>
<dbReference type="InterPro" id="IPR050951">
    <property type="entry name" value="Retrovirus_Pol_polyprotein"/>
</dbReference>
<feature type="compositionally biased region" description="Basic and acidic residues" evidence="9">
    <location>
        <begin position="708"/>
        <end position="726"/>
    </location>
</feature>
<dbReference type="EMBL" id="CP092864">
    <property type="protein sequence ID" value="UYV63610.1"/>
    <property type="molecule type" value="Genomic_DNA"/>
</dbReference>
<dbReference type="SUPFAM" id="SSF56672">
    <property type="entry name" value="DNA/RNA polymerases"/>
    <property type="match status" value="3"/>
</dbReference>
<evidence type="ECO:0000256" key="8">
    <source>
        <dbReference type="PROSITE-ProRule" id="PRU00047"/>
    </source>
</evidence>
<evidence type="ECO:0000259" key="11">
    <source>
        <dbReference type="PROSITE" id="PS50175"/>
    </source>
</evidence>
<dbReference type="Pfam" id="PF00078">
    <property type="entry name" value="RVT_1"/>
    <property type="match status" value="3"/>
</dbReference>
<protein>
    <recommendedName>
        <fullName evidence="1">RNA-directed DNA polymerase</fullName>
        <ecNumber evidence="1">2.7.7.49</ecNumber>
    </recommendedName>
</protein>
<keyword evidence="3" id="KW-0548">Nucleotidyltransferase</keyword>
<dbReference type="Gene3D" id="3.60.10.10">
    <property type="entry name" value="Endonuclease/exonuclease/phosphatase"/>
    <property type="match status" value="1"/>
</dbReference>
<name>A0ABY6K4U4_9ARAC</name>